<evidence type="ECO:0000256" key="5">
    <source>
        <dbReference type="ARBA" id="ARBA00022729"/>
    </source>
</evidence>
<evidence type="ECO:0000256" key="8">
    <source>
        <dbReference type="ARBA" id="ARBA00023136"/>
    </source>
</evidence>
<keyword evidence="13" id="KW-1185">Reference proteome</keyword>
<gene>
    <name evidence="12" type="ORF">WJX74_004438</name>
</gene>
<evidence type="ECO:0000313" key="12">
    <source>
        <dbReference type="EMBL" id="KAK9817503.1"/>
    </source>
</evidence>
<evidence type="ECO:0000256" key="10">
    <source>
        <dbReference type="SAM" id="Phobius"/>
    </source>
</evidence>
<accession>A0AAW1Q5C7</accession>
<organism evidence="12 13">
    <name type="scientific">Apatococcus lobatus</name>
    <dbReference type="NCBI Taxonomy" id="904363"/>
    <lineage>
        <taxon>Eukaryota</taxon>
        <taxon>Viridiplantae</taxon>
        <taxon>Chlorophyta</taxon>
        <taxon>core chlorophytes</taxon>
        <taxon>Trebouxiophyceae</taxon>
        <taxon>Chlorellales</taxon>
        <taxon>Chlorellaceae</taxon>
        <taxon>Apatococcus</taxon>
    </lineage>
</organism>
<evidence type="ECO:0000256" key="4">
    <source>
        <dbReference type="ARBA" id="ARBA00022692"/>
    </source>
</evidence>
<keyword evidence="4 10" id="KW-0812">Transmembrane</keyword>
<dbReference type="InterPro" id="IPR011678">
    <property type="entry name" value="EMC1_C"/>
</dbReference>
<evidence type="ECO:0000256" key="7">
    <source>
        <dbReference type="ARBA" id="ARBA00022989"/>
    </source>
</evidence>
<dbReference type="Proteomes" id="UP001438707">
    <property type="component" value="Unassembled WGS sequence"/>
</dbReference>
<dbReference type="AlphaFoldDB" id="A0AAW1Q5C7"/>
<evidence type="ECO:0000259" key="11">
    <source>
        <dbReference type="Pfam" id="PF07774"/>
    </source>
</evidence>
<evidence type="ECO:0000256" key="9">
    <source>
        <dbReference type="ARBA" id="ARBA00023180"/>
    </source>
</evidence>
<dbReference type="PANTHER" id="PTHR21573">
    <property type="entry name" value="ER MEMBRANE PROTEIN COMPLEX SUBUNIT 1"/>
    <property type="match status" value="1"/>
</dbReference>
<dbReference type="EMBL" id="JALJOS010000067">
    <property type="protein sequence ID" value="KAK9817503.1"/>
    <property type="molecule type" value="Genomic_DNA"/>
</dbReference>
<feature type="transmembrane region" description="Helical" evidence="10">
    <location>
        <begin position="78"/>
        <end position="100"/>
    </location>
</feature>
<keyword evidence="6" id="KW-0256">Endoplasmic reticulum</keyword>
<keyword evidence="5" id="KW-0732">Signal</keyword>
<dbReference type="GO" id="GO:0034975">
    <property type="term" value="P:protein folding in endoplasmic reticulum"/>
    <property type="evidence" value="ECO:0007669"/>
    <property type="project" value="TreeGrafter"/>
</dbReference>
<evidence type="ECO:0000313" key="13">
    <source>
        <dbReference type="Proteomes" id="UP001438707"/>
    </source>
</evidence>
<evidence type="ECO:0000256" key="1">
    <source>
        <dbReference type="ARBA" id="ARBA00004115"/>
    </source>
</evidence>
<dbReference type="GO" id="GO:0072546">
    <property type="term" value="C:EMC complex"/>
    <property type="evidence" value="ECO:0007669"/>
    <property type="project" value="InterPro"/>
</dbReference>
<keyword evidence="8 10" id="KW-0472">Membrane</keyword>
<dbReference type="PANTHER" id="PTHR21573:SF0">
    <property type="entry name" value="ER MEMBRANE PROTEIN COMPLEX SUBUNIT 1"/>
    <property type="match status" value="1"/>
</dbReference>
<comment type="caution">
    <text evidence="12">The sequence shown here is derived from an EMBL/GenBank/DDBJ whole genome shotgun (WGS) entry which is preliminary data.</text>
</comment>
<comment type="similarity">
    <text evidence="2">Belongs to the EMC1 family.</text>
</comment>
<dbReference type="InterPro" id="IPR026895">
    <property type="entry name" value="EMC1"/>
</dbReference>
<protein>
    <recommendedName>
        <fullName evidence="3">ER membrane protein complex subunit 1</fullName>
    </recommendedName>
</protein>
<reference evidence="12 13" key="1">
    <citation type="journal article" date="2024" name="Nat. Commun.">
        <title>Phylogenomics reveals the evolutionary origins of lichenization in chlorophyte algae.</title>
        <authorList>
            <person name="Puginier C."/>
            <person name="Libourel C."/>
            <person name="Otte J."/>
            <person name="Skaloud P."/>
            <person name="Haon M."/>
            <person name="Grisel S."/>
            <person name="Petersen M."/>
            <person name="Berrin J.G."/>
            <person name="Delaux P.M."/>
            <person name="Dal Grande F."/>
            <person name="Keller J."/>
        </authorList>
    </citation>
    <scope>NUCLEOTIDE SEQUENCE [LARGE SCALE GENOMIC DNA]</scope>
    <source>
        <strain evidence="12 13">SAG 2145</strain>
    </source>
</reference>
<proteinExistence type="inferred from homology"/>
<sequence>MGKPTAQDMEERLAPYQELLPLIPQAAITMDKQVARLSGILTDVAHLESTSIVLAHGLDLFCTRVQPSSTFDLLQEDFPFAFLVLITSVFGIAALVLKYLGERSALKAKWQ</sequence>
<evidence type="ECO:0000256" key="2">
    <source>
        <dbReference type="ARBA" id="ARBA00007904"/>
    </source>
</evidence>
<comment type="subcellular location">
    <subcellularLocation>
        <location evidence="1">Endoplasmic reticulum membrane</location>
        <topology evidence="1">Single-pass type I membrane protein</topology>
    </subcellularLocation>
</comment>
<keyword evidence="7 10" id="KW-1133">Transmembrane helix</keyword>
<dbReference type="Pfam" id="PF07774">
    <property type="entry name" value="EMC1_C"/>
    <property type="match status" value="1"/>
</dbReference>
<evidence type="ECO:0000256" key="6">
    <source>
        <dbReference type="ARBA" id="ARBA00022824"/>
    </source>
</evidence>
<feature type="domain" description="ER membrane protein complex subunit 1 C-terminal" evidence="11">
    <location>
        <begin position="3"/>
        <end position="110"/>
    </location>
</feature>
<keyword evidence="9" id="KW-0325">Glycoprotein</keyword>
<evidence type="ECO:0000256" key="3">
    <source>
        <dbReference type="ARBA" id="ARBA00020824"/>
    </source>
</evidence>
<name>A0AAW1Q5C7_9CHLO</name>